<evidence type="ECO:0000313" key="5">
    <source>
        <dbReference type="EMBL" id="KAJ2933937.1"/>
    </source>
</evidence>
<dbReference type="AlphaFoldDB" id="A0A9W8ML32"/>
<feature type="domain" description="NADP-dependent oxidoreductase" evidence="4">
    <location>
        <begin position="34"/>
        <end position="344"/>
    </location>
</feature>
<comment type="similarity">
    <text evidence="2">Belongs to the aldo/keto reductase family. Aldo/keto reductase 2 subfamily.</text>
</comment>
<reference evidence="5" key="1">
    <citation type="submission" date="2022-06" db="EMBL/GenBank/DDBJ databases">
        <title>Genome Sequence of Candolleomyces eurysporus.</title>
        <authorList>
            <person name="Buettner E."/>
        </authorList>
    </citation>
    <scope>NUCLEOTIDE SEQUENCE</scope>
    <source>
        <strain evidence="5">VTCC 930004</strain>
    </source>
</reference>
<evidence type="ECO:0000256" key="3">
    <source>
        <dbReference type="SAM" id="MobiDB-lite"/>
    </source>
</evidence>
<feature type="non-terminal residue" evidence="5">
    <location>
        <position position="739"/>
    </location>
</feature>
<proteinExistence type="inferred from homology"/>
<gene>
    <name evidence="5" type="ORF">H1R20_g3145</name>
</gene>
<dbReference type="OrthoDB" id="48988at2759"/>
<evidence type="ECO:0000259" key="4">
    <source>
        <dbReference type="Pfam" id="PF00248"/>
    </source>
</evidence>
<evidence type="ECO:0000256" key="1">
    <source>
        <dbReference type="ARBA" id="ARBA00022857"/>
    </source>
</evidence>
<dbReference type="SUPFAM" id="SSF51430">
    <property type="entry name" value="NAD(P)-linked oxidoreductase"/>
    <property type="match status" value="2"/>
</dbReference>
<dbReference type="PANTHER" id="PTHR43364">
    <property type="entry name" value="NADH-SPECIFIC METHYLGLYOXAL REDUCTASE-RELATED"/>
    <property type="match status" value="1"/>
</dbReference>
<name>A0A9W8ML32_9AGAR</name>
<keyword evidence="6" id="KW-1185">Reference proteome</keyword>
<protein>
    <recommendedName>
        <fullName evidence="4">NADP-dependent oxidoreductase domain-containing protein</fullName>
    </recommendedName>
</protein>
<dbReference type="Proteomes" id="UP001140091">
    <property type="component" value="Unassembled WGS sequence"/>
</dbReference>
<feature type="domain" description="NADP-dependent oxidoreductase" evidence="4">
    <location>
        <begin position="386"/>
        <end position="692"/>
    </location>
</feature>
<dbReference type="InterPro" id="IPR036812">
    <property type="entry name" value="NAD(P)_OxRdtase_dom_sf"/>
</dbReference>
<feature type="region of interest" description="Disordered" evidence="3">
    <location>
        <begin position="601"/>
        <end position="622"/>
    </location>
</feature>
<accession>A0A9W8ML32</accession>
<dbReference type="InterPro" id="IPR050523">
    <property type="entry name" value="AKR_Detox_Biosynth"/>
</dbReference>
<evidence type="ECO:0000256" key="2">
    <source>
        <dbReference type="ARBA" id="ARBA00038157"/>
    </source>
</evidence>
<feature type="region of interest" description="Disordered" evidence="3">
    <location>
        <begin position="253"/>
        <end position="273"/>
    </location>
</feature>
<dbReference type="Gene3D" id="3.20.20.100">
    <property type="entry name" value="NADP-dependent oxidoreductase domain"/>
    <property type="match status" value="2"/>
</dbReference>
<dbReference type="Pfam" id="PF00248">
    <property type="entry name" value="Aldo_ket_red"/>
    <property type="match status" value="2"/>
</dbReference>
<evidence type="ECO:0000313" key="6">
    <source>
        <dbReference type="Proteomes" id="UP001140091"/>
    </source>
</evidence>
<comment type="caution">
    <text evidence="5">The sequence shown here is derived from an EMBL/GenBank/DDBJ whole genome shotgun (WGS) entry which is preliminary data.</text>
</comment>
<dbReference type="InterPro" id="IPR023210">
    <property type="entry name" value="NADP_OxRdtase_dom"/>
</dbReference>
<dbReference type="EMBL" id="JANBPK010000730">
    <property type="protein sequence ID" value="KAJ2933937.1"/>
    <property type="molecule type" value="Genomic_DNA"/>
</dbReference>
<organism evidence="5 6">
    <name type="scientific">Candolleomyces eurysporus</name>
    <dbReference type="NCBI Taxonomy" id="2828524"/>
    <lineage>
        <taxon>Eukaryota</taxon>
        <taxon>Fungi</taxon>
        <taxon>Dikarya</taxon>
        <taxon>Basidiomycota</taxon>
        <taxon>Agaricomycotina</taxon>
        <taxon>Agaricomycetes</taxon>
        <taxon>Agaricomycetidae</taxon>
        <taxon>Agaricales</taxon>
        <taxon>Agaricineae</taxon>
        <taxon>Psathyrellaceae</taxon>
        <taxon>Candolleomyces</taxon>
    </lineage>
</organism>
<dbReference type="PANTHER" id="PTHR43364:SF7">
    <property type="entry name" value="NADP-DEPENDENT OXIDOREDUCTASE DOMAIN-CONTAINING PROTEIN-RELATED"/>
    <property type="match status" value="1"/>
</dbReference>
<keyword evidence="1" id="KW-0521">NADP</keyword>
<sequence length="739" mass="81808">MSLEEIFPPAPAPRSKLGVYRQLSTLAGVRVSPLCLGGLGIGDSSLYKYNFGETTKESSFKLLDAYFDLGGNFIDTANWYGEQTSEIFLGEWAEKRGVRDQLFLATKYSVGWPRTDPTVQQKILYAGNGTKSIRLSVEGSLKKLRTSYIDLLYVHFFDFSTSIEELMQALHAVVLRGQVLYLGISDAPAWVVSQANQYARDHALTPFSVYQGSWSILDRSFEREIIPMARSQGMALAPWGVLAGGKIRSDAEEKQRLESGTLGRGSADSWKRTPDEKKISNALEKVAAQIGAKSLNAVAIAYLMHKTRYVFPIIGGRKVEHLQDNIEALDIALTKEHIDFLESILPFDKGFPTAFIKPSLPPPAPRSKLGVYRQLSTLAGVRVSPLCLGGLGIGDSSLFKYNLGEITKESSFKLLNAYFDLGGNFLDTANWYCEQTSEMFIGEWAEKRGVRDQLFIATKYSVGWPRSDPNIQQKILYAGNGTKSIRLSIEGSLKKLRTNYIDLLYVHFYDFSTSIEELMQALHAVVLRGQGISDAPAWVVSQANQYARDHALTPFSVYQGPWSILDRSLEREIIPMARSQGMALAPWGVLAGGKIRSDAEEKQRLESGTLGRGGADGWKRTPDEKKISDALEKVAVQVGAKSLNAIAVAYVMHKTRYVFPIIGGRKVEHLQDNIEALDIALTKEHIDFLESILPFDKGFPTSFIGDGTEQTPFIRASGWTSEWPVAGPIVGSRAEVTEA</sequence>